<evidence type="ECO:0000313" key="7">
    <source>
        <dbReference type="Proteomes" id="UP000295390"/>
    </source>
</evidence>
<comment type="subcellular location">
    <subcellularLocation>
        <location evidence="1">Membrane</location>
        <topology evidence="1">Multi-pass membrane protein</topology>
    </subcellularLocation>
</comment>
<evidence type="ECO:0008006" key="8">
    <source>
        <dbReference type="Google" id="ProtNLM"/>
    </source>
</evidence>
<evidence type="ECO:0000256" key="4">
    <source>
        <dbReference type="ARBA" id="ARBA00023136"/>
    </source>
</evidence>
<dbReference type="AlphaFoldDB" id="A0A4R6TKF8"/>
<evidence type="ECO:0000256" key="1">
    <source>
        <dbReference type="ARBA" id="ARBA00004141"/>
    </source>
</evidence>
<comment type="caution">
    <text evidence="6">The sequence shown here is derived from an EMBL/GenBank/DDBJ whole genome shotgun (WGS) entry which is preliminary data.</text>
</comment>
<proteinExistence type="predicted"/>
<organism evidence="6 7">
    <name type="scientific">Tenacibaculum caenipelagi</name>
    <dbReference type="NCBI Taxonomy" id="1325435"/>
    <lineage>
        <taxon>Bacteria</taxon>
        <taxon>Pseudomonadati</taxon>
        <taxon>Bacteroidota</taxon>
        <taxon>Flavobacteriia</taxon>
        <taxon>Flavobacteriales</taxon>
        <taxon>Flavobacteriaceae</taxon>
        <taxon>Tenacibaculum</taxon>
    </lineage>
</organism>
<dbReference type="EMBL" id="SNYH01000001">
    <property type="protein sequence ID" value="TDQ29977.1"/>
    <property type="molecule type" value="Genomic_DNA"/>
</dbReference>
<reference evidence="6 7" key="1">
    <citation type="submission" date="2019-03" db="EMBL/GenBank/DDBJ databases">
        <title>Genomic Encyclopedia of Type Strains, Phase III (KMG-III): the genomes of soil and plant-associated and newly described type strains.</title>
        <authorList>
            <person name="Whitman W."/>
        </authorList>
    </citation>
    <scope>NUCLEOTIDE SEQUENCE [LARGE SCALE GENOMIC DNA]</scope>
    <source>
        <strain evidence="6 7">CECT 8283</strain>
    </source>
</reference>
<keyword evidence="3 5" id="KW-1133">Transmembrane helix</keyword>
<keyword evidence="4 5" id="KW-0472">Membrane</keyword>
<sequence>MQHNNQNTNAFLIHISAFAGYLFPLGSIITPLILWQTLKERCTFLDEHGKEAVNFNISFGLYIFILSASFIPFFFGNLFNCFNGIDFDFDGHHGFRSLFGFIGIASLAGIISLIKLALIIIAAMKANKGEMYHYPFTIKFIK</sequence>
<dbReference type="Proteomes" id="UP000295390">
    <property type="component" value="Unassembled WGS sequence"/>
</dbReference>
<feature type="transmembrane region" description="Helical" evidence="5">
    <location>
        <begin position="98"/>
        <end position="123"/>
    </location>
</feature>
<feature type="transmembrane region" description="Helical" evidence="5">
    <location>
        <begin position="55"/>
        <end position="78"/>
    </location>
</feature>
<name>A0A4R6TKF8_9FLAO</name>
<evidence type="ECO:0000313" key="6">
    <source>
        <dbReference type="EMBL" id="TDQ29977.1"/>
    </source>
</evidence>
<keyword evidence="2 5" id="KW-0812">Transmembrane</keyword>
<gene>
    <name evidence="6" type="ORF">DFQ07_0311</name>
</gene>
<evidence type="ECO:0000256" key="3">
    <source>
        <dbReference type="ARBA" id="ARBA00022989"/>
    </source>
</evidence>
<evidence type="ECO:0000256" key="5">
    <source>
        <dbReference type="SAM" id="Phobius"/>
    </source>
</evidence>
<dbReference type="OrthoDB" id="9808930at2"/>
<accession>A0A4R6TKF8</accession>
<dbReference type="Pfam" id="PF09685">
    <property type="entry name" value="MamF_MmsF"/>
    <property type="match status" value="1"/>
</dbReference>
<dbReference type="RefSeq" id="WP_133534514.1">
    <property type="nucleotide sequence ID" value="NZ_SNYH01000001.1"/>
</dbReference>
<evidence type="ECO:0000256" key="2">
    <source>
        <dbReference type="ARBA" id="ARBA00022692"/>
    </source>
</evidence>
<keyword evidence="7" id="KW-1185">Reference proteome</keyword>
<protein>
    <recommendedName>
        <fullName evidence="8">Tic20 family protein</fullName>
    </recommendedName>
</protein>
<feature type="transmembrane region" description="Helical" evidence="5">
    <location>
        <begin position="12"/>
        <end position="34"/>
    </location>
</feature>
<dbReference type="InterPro" id="IPR019109">
    <property type="entry name" value="MamF_MmsF"/>
</dbReference>